<evidence type="ECO:0000313" key="7">
    <source>
        <dbReference type="EMBL" id="KAE9531638.1"/>
    </source>
</evidence>
<dbReference type="Proteomes" id="UP000475862">
    <property type="component" value="Unassembled WGS sequence"/>
</dbReference>
<keyword evidence="5 6" id="KW-0482">Metalloprotease</keyword>
<sequence length="285" mass="32112">MDPSRYVDDNDSYGFYSSLGADGGDLLKIGIECYTRLMAEPKENKDQTTSQSSENYEGWGFDLFPERRGTYKPNLKNILFQGRGNENLERIKCERKVASCLNKSPLVKIMMGALRRSGCDVNPSRHIACELCDTSVHGGYDPIMNQIVICQNTAVSKGTIQGVLTHEFIHMFDNCTRKVDFRNIEHLACTEIRAANLTHCGLVSSILEGHSSIFNFRKKHQDCVKHKALISVLAVRNVTYEQAKAAVEKVFDRCYADLEPIGRRIKGKSVDFELAYAEAFLMGYD</sequence>
<reference evidence="7 8" key="1">
    <citation type="submission" date="2019-08" db="EMBL/GenBank/DDBJ databases">
        <title>The genome of the soybean aphid Biotype 1, its phylome, world population structure and adaptation to the North American continent.</title>
        <authorList>
            <person name="Giordano R."/>
            <person name="Donthu R.K."/>
            <person name="Hernandez A.G."/>
            <person name="Wright C.L."/>
            <person name="Zimin A.V."/>
        </authorList>
    </citation>
    <scope>NUCLEOTIDE SEQUENCE [LARGE SCALE GENOMIC DNA]</scope>
    <source>
        <tissue evidence="7">Whole aphids</tissue>
    </source>
</reference>
<dbReference type="PANTHER" id="PTHR21711:SF0">
    <property type="entry name" value="MITOCHONDRIAL INNER MEMBRANE PROTEASE ATP23 HOMOLOG"/>
    <property type="match status" value="1"/>
</dbReference>
<dbReference type="EC" id="3.4.24.-" evidence="6"/>
<accession>A0A6G0TF43</accession>
<dbReference type="Pfam" id="PF09768">
    <property type="entry name" value="Peptidase_M76"/>
    <property type="match status" value="1"/>
</dbReference>
<proteinExistence type="inferred from homology"/>
<comment type="caution">
    <text evidence="7">The sequence shown here is derived from an EMBL/GenBank/DDBJ whole genome shotgun (WGS) entry which is preliminary data.</text>
</comment>
<keyword evidence="3 6" id="KW-0479">Metal-binding</keyword>
<dbReference type="PANTHER" id="PTHR21711">
    <property type="entry name" value="MITOCHONDRIAL INNER MEMBRANE PROTEASE"/>
    <property type="match status" value="1"/>
</dbReference>
<organism evidence="7 8">
    <name type="scientific">Aphis glycines</name>
    <name type="common">Soybean aphid</name>
    <dbReference type="NCBI Taxonomy" id="307491"/>
    <lineage>
        <taxon>Eukaryota</taxon>
        <taxon>Metazoa</taxon>
        <taxon>Ecdysozoa</taxon>
        <taxon>Arthropoda</taxon>
        <taxon>Hexapoda</taxon>
        <taxon>Insecta</taxon>
        <taxon>Pterygota</taxon>
        <taxon>Neoptera</taxon>
        <taxon>Paraneoptera</taxon>
        <taxon>Hemiptera</taxon>
        <taxon>Sternorrhyncha</taxon>
        <taxon>Aphidomorpha</taxon>
        <taxon>Aphidoidea</taxon>
        <taxon>Aphididae</taxon>
        <taxon>Aphidini</taxon>
        <taxon>Aphis</taxon>
        <taxon>Aphis</taxon>
    </lineage>
</organism>
<evidence type="ECO:0000256" key="3">
    <source>
        <dbReference type="ARBA" id="ARBA00022723"/>
    </source>
</evidence>
<evidence type="ECO:0000256" key="4">
    <source>
        <dbReference type="ARBA" id="ARBA00022801"/>
    </source>
</evidence>
<name>A0A6G0TF43_APHGL</name>
<dbReference type="GO" id="GO:0004222">
    <property type="term" value="F:metalloendopeptidase activity"/>
    <property type="evidence" value="ECO:0007669"/>
    <property type="project" value="InterPro"/>
</dbReference>
<dbReference type="GO" id="GO:0034982">
    <property type="term" value="P:mitochondrial protein processing"/>
    <property type="evidence" value="ECO:0007669"/>
    <property type="project" value="TreeGrafter"/>
</dbReference>
<comment type="similarity">
    <text evidence="1 6">Belongs to the peptidase M76 family.</text>
</comment>
<keyword evidence="2 6" id="KW-0645">Protease</keyword>
<evidence type="ECO:0000256" key="6">
    <source>
        <dbReference type="RuleBase" id="RU364057"/>
    </source>
</evidence>
<evidence type="ECO:0000256" key="2">
    <source>
        <dbReference type="ARBA" id="ARBA00022670"/>
    </source>
</evidence>
<gene>
    <name evidence="7" type="ORF">AGLY_010844</name>
</gene>
<keyword evidence="4 6" id="KW-0378">Hydrolase</keyword>
<dbReference type="GO" id="GO:0005739">
    <property type="term" value="C:mitochondrion"/>
    <property type="evidence" value="ECO:0007669"/>
    <property type="project" value="GOC"/>
</dbReference>
<dbReference type="EMBL" id="VYZN01000041">
    <property type="protein sequence ID" value="KAE9531638.1"/>
    <property type="molecule type" value="Genomic_DNA"/>
</dbReference>
<dbReference type="GO" id="GO:0046872">
    <property type="term" value="F:metal ion binding"/>
    <property type="evidence" value="ECO:0007669"/>
    <property type="project" value="UniProtKB-KW"/>
</dbReference>
<dbReference type="OrthoDB" id="285308at2759"/>
<evidence type="ECO:0000313" key="8">
    <source>
        <dbReference type="Proteomes" id="UP000475862"/>
    </source>
</evidence>
<protein>
    <recommendedName>
        <fullName evidence="6">Mitochondrial inner membrane protease ATP23</fullName>
        <ecNumber evidence="6">3.4.24.-</ecNumber>
    </recommendedName>
</protein>
<dbReference type="InterPro" id="IPR019165">
    <property type="entry name" value="Peptidase_M76_ATP23"/>
</dbReference>
<keyword evidence="8" id="KW-1185">Reference proteome</keyword>
<evidence type="ECO:0000256" key="5">
    <source>
        <dbReference type="ARBA" id="ARBA00023049"/>
    </source>
</evidence>
<dbReference type="GO" id="GO:0033615">
    <property type="term" value="P:mitochondrial proton-transporting ATP synthase complex assembly"/>
    <property type="evidence" value="ECO:0007669"/>
    <property type="project" value="TreeGrafter"/>
</dbReference>
<dbReference type="AlphaFoldDB" id="A0A6G0TF43"/>
<evidence type="ECO:0000256" key="1">
    <source>
        <dbReference type="ARBA" id="ARBA00009915"/>
    </source>
</evidence>